<dbReference type="PANTHER" id="PTHR45953:SF1">
    <property type="entry name" value="IDURONATE 2-SULFATASE"/>
    <property type="match status" value="1"/>
</dbReference>
<dbReference type="RefSeq" id="WP_249284091.1">
    <property type="nucleotide sequence ID" value="NZ_JACRSO010000001.1"/>
</dbReference>
<keyword evidence="5" id="KW-1185">Reference proteome</keyword>
<dbReference type="GO" id="GO:0008484">
    <property type="term" value="F:sulfuric ester hydrolase activity"/>
    <property type="evidence" value="ECO:0007669"/>
    <property type="project" value="TreeGrafter"/>
</dbReference>
<gene>
    <name evidence="4" type="ORF">H8699_01075</name>
</gene>
<organism evidence="4 5">
    <name type="scientific">Luoshenia tenuis</name>
    <dbReference type="NCBI Taxonomy" id="2763654"/>
    <lineage>
        <taxon>Bacteria</taxon>
        <taxon>Bacillati</taxon>
        <taxon>Bacillota</taxon>
        <taxon>Clostridia</taxon>
        <taxon>Christensenellales</taxon>
        <taxon>Christensenellaceae</taxon>
        <taxon>Luoshenia</taxon>
    </lineage>
</organism>
<evidence type="ECO:0000256" key="2">
    <source>
        <dbReference type="ARBA" id="ARBA00022801"/>
    </source>
</evidence>
<dbReference type="EMBL" id="JACRSO010000001">
    <property type="protein sequence ID" value="MBC8528030.1"/>
    <property type="molecule type" value="Genomic_DNA"/>
</dbReference>
<dbReference type="Proteomes" id="UP000654279">
    <property type="component" value="Unassembled WGS sequence"/>
</dbReference>
<name>A0A926D0E9_9FIRM</name>
<reference evidence="4" key="1">
    <citation type="submission" date="2020-08" db="EMBL/GenBank/DDBJ databases">
        <title>Genome public.</title>
        <authorList>
            <person name="Liu C."/>
            <person name="Sun Q."/>
        </authorList>
    </citation>
    <scope>NUCLEOTIDE SEQUENCE</scope>
    <source>
        <strain evidence="4">NSJ-44</strain>
    </source>
</reference>
<keyword evidence="1" id="KW-0479">Metal-binding</keyword>
<evidence type="ECO:0000256" key="1">
    <source>
        <dbReference type="ARBA" id="ARBA00022723"/>
    </source>
</evidence>
<dbReference type="InterPro" id="IPR017850">
    <property type="entry name" value="Alkaline_phosphatase_core_sf"/>
</dbReference>
<dbReference type="PANTHER" id="PTHR45953">
    <property type="entry name" value="IDURONATE 2-SULFATASE"/>
    <property type="match status" value="1"/>
</dbReference>
<dbReference type="GO" id="GO:0005737">
    <property type="term" value="C:cytoplasm"/>
    <property type="evidence" value="ECO:0007669"/>
    <property type="project" value="TreeGrafter"/>
</dbReference>
<dbReference type="SUPFAM" id="SSF53649">
    <property type="entry name" value="Alkaline phosphatase-like"/>
    <property type="match status" value="1"/>
</dbReference>
<protein>
    <submittedName>
        <fullName evidence="4">Sulfatase</fullName>
    </submittedName>
</protein>
<dbReference type="InterPro" id="IPR000917">
    <property type="entry name" value="Sulfatase_N"/>
</dbReference>
<dbReference type="Pfam" id="PF00884">
    <property type="entry name" value="Sulfatase"/>
    <property type="match status" value="1"/>
</dbReference>
<feature type="domain" description="Sulfatase N-terminal" evidence="3">
    <location>
        <begin position="4"/>
        <end position="299"/>
    </location>
</feature>
<sequence>MERPNILYIHTHDSGRYFEPYGYHIPTPNLMAFARESVLFTNAHCSAPTCSPSRAGLLSGMAPHCTGMLGLAHRGFQMNDYSRHMASYFRDNGYESLLCGVQHEAPDSAMIGYSRILAADDLGIRAARDGVVTRREEKTSVPKEVSDRQNARLAANYIEHEAGDKPFFLSFGMSNTHRIYPEHPADIDPDYVLPPFPIANTRENREDMANYIYSARIVDECVGQVLAALGRSGRADNTIVIFTTDHGLAMPHMKCNLTDSGTGVALILRVPGAPANGQVSDSLVSHLDLYPTLCQLAGIPSPDWLQGYSLVPILQDVQAQVRNELFSEVTYHAAYEPIRAIRTQRYKLIRYYDYHNQYVPANIDNCPSKSDLMRAGFLNLVRPREQLYNLMIDPAEGHNLADNPRYSEVHDTLSRQLNDWMLQTHDPLVGVLDRVPATPDAFVNTLATWDPEGYDCE</sequence>
<proteinExistence type="predicted"/>
<dbReference type="AlphaFoldDB" id="A0A926D0E9"/>
<dbReference type="GO" id="GO:0046872">
    <property type="term" value="F:metal ion binding"/>
    <property type="evidence" value="ECO:0007669"/>
    <property type="project" value="UniProtKB-KW"/>
</dbReference>
<dbReference type="Gene3D" id="3.40.720.10">
    <property type="entry name" value="Alkaline Phosphatase, subunit A"/>
    <property type="match status" value="1"/>
</dbReference>
<comment type="caution">
    <text evidence="4">The sequence shown here is derived from an EMBL/GenBank/DDBJ whole genome shotgun (WGS) entry which is preliminary data.</text>
</comment>
<keyword evidence="2" id="KW-0378">Hydrolase</keyword>
<accession>A0A926D0E9</accession>
<evidence type="ECO:0000259" key="3">
    <source>
        <dbReference type="Pfam" id="PF00884"/>
    </source>
</evidence>
<dbReference type="CDD" id="cd16027">
    <property type="entry name" value="SGSH"/>
    <property type="match status" value="1"/>
</dbReference>
<evidence type="ECO:0000313" key="5">
    <source>
        <dbReference type="Proteomes" id="UP000654279"/>
    </source>
</evidence>
<evidence type="ECO:0000313" key="4">
    <source>
        <dbReference type="EMBL" id="MBC8528030.1"/>
    </source>
</evidence>